<comment type="function">
    <text evidence="2">With LigD forms a non-homologous end joining (NHEJ) DNA repair enzyme, which repairs dsDNA breaks with reduced fidelity. Binds linear dsDNA with 5'- and 3'- overhangs but not closed circular dsDNA nor ssDNA. Recruits and stimulates the ligase activity of LigD.</text>
</comment>
<keyword evidence="2" id="KW-0227">DNA damage</keyword>
<dbReference type="RefSeq" id="WP_379901794.1">
    <property type="nucleotide sequence ID" value="NZ_JBHRTR010000028.1"/>
</dbReference>
<dbReference type="SUPFAM" id="SSF100939">
    <property type="entry name" value="SPOC domain-like"/>
    <property type="match status" value="1"/>
</dbReference>
<evidence type="ECO:0000256" key="2">
    <source>
        <dbReference type="HAMAP-Rule" id="MF_01875"/>
    </source>
</evidence>
<evidence type="ECO:0000313" key="6">
    <source>
        <dbReference type="Proteomes" id="UP001595528"/>
    </source>
</evidence>
<gene>
    <name evidence="2" type="primary">ku</name>
    <name evidence="5" type="ORF">ACFOGJ_15035</name>
</gene>
<dbReference type="SMART" id="SM00559">
    <property type="entry name" value="Ku78"/>
    <property type="match status" value="1"/>
</dbReference>
<proteinExistence type="inferred from homology"/>
<dbReference type="Gene3D" id="2.40.290.10">
    <property type="match status" value="1"/>
</dbReference>
<dbReference type="PIRSF" id="PIRSF006493">
    <property type="entry name" value="Prok_Ku"/>
    <property type="match status" value="1"/>
</dbReference>
<dbReference type="InterPro" id="IPR006164">
    <property type="entry name" value="DNA_bd_Ku70/Ku80"/>
</dbReference>
<dbReference type="Pfam" id="PF02735">
    <property type="entry name" value="Ku"/>
    <property type="match status" value="1"/>
</dbReference>
<dbReference type="InterPro" id="IPR016194">
    <property type="entry name" value="SPOC-like_C_dom_sf"/>
</dbReference>
<name>A0ABV7L1T9_9PROT</name>
<dbReference type="Proteomes" id="UP001595528">
    <property type="component" value="Unassembled WGS sequence"/>
</dbReference>
<keyword evidence="2" id="KW-0234">DNA repair</keyword>
<keyword evidence="2" id="KW-0233">DNA recombination</keyword>
<comment type="subunit">
    <text evidence="2">Homodimer. Interacts with LigD.</text>
</comment>
<comment type="caution">
    <text evidence="5">The sequence shown here is derived from an EMBL/GenBank/DDBJ whole genome shotgun (WGS) entry which is preliminary data.</text>
</comment>
<dbReference type="InterPro" id="IPR009187">
    <property type="entry name" value="Prok_Ku"/>
</dbReference>
<reference evidence="6" key="1">
    <citation type="journal article" date="2019" name="Int. J. Syst. Evol. Microbiol.">
        <title>The Global Catalogue of Microorganisms (GCM) 10K type strain sequencing project: providing services to taxonomists for standard genome sequencing and annotation.</title>
        <authorList>
            <consortium name="The Broad Institute Genomics Platform"/>
            <consortium name="The Broad Institute Genome Sequencing Center for Infectious Disease"/>
            <person name="Wu L."/>
            <person name="Ma J."/>
        </authorList>
    </citation>
    <scope>NUCLEOTIDE SEQUENCE [LARGE SCALE GENOMIC DNA]</scope>
    <source>
        <strain evidence="6">KCTC 42964</strain>
    </source>
</reference>
<dbReference type="PANTHER" id="PTHR41251">
    <property type="entry name" value="NON-HOMOLOGOUS END JOINING PROTEIN KU"/>
    <property type="match status" value="1"/>
</dbReference>
<feature type="domain" description="Ku" evidence="4">
    <location>
        <begin position="56"/>
        <end position="184"/>
    </location>
</feature>
<keyword evidence="6" id="KW-1185">Reference proteome</keyword>
<comment type="similarity">
    <text evidence="2">Belongs to the prokaryotic Ku family.</text>
</comment>
<dbReference type="EMBL" id="JBHRTR010000028">
    <property type="protein sequence ID" value="MFC3228558.1"/>
    <property type="molecule type" value="Genomic_DNA"/>
</dbReference>
<keyword evidence="1 2" id="KW-0238">DNA-binding</keyword>
<protein>
    <recommendedName>
        <fullName evidence="2">Non-homologous end joining protein Ku</fullName>
    </recommendedName>
</protein>
<sequence length="317" mass="34350">MAEAPRAYWKGQLRLSLVAVPVTLFAATRSRAALRLHQIHKPSGKRIRYEKVAAGVGPVDPDEIVRGFALDKENYVLIEPEELDEIRLESRDRIDLVQFVDHREIDPRYFDRPYYMAPQDDSAAEGFVVIREALRDAGKVGLGQMAMRGKEYLAAIKPCGRGLLLETLRYADEVRDTDQVFDDIPDLDIEGEMLELAQELIERKSKPFDADAFQDSYAEALRDLIERKRKGKAVVEAAEGDGRGGGQVIDLMEALRSSVTGGGKKGGGKKGSGKSASGSSASGKTSSGKSSSGKSSAAKSSSGGKAGSRTASRRKAS</sequence>
<organism evidence="5 6">
    <name type="scientific">Marinibaculum pumilum</name>
    <dbReference type="NCBI Taxonomy" id="1766165"/>
    <lineage>
        <taxon>Bacteria</taxon>
        <taxon>Pseudomonadati</taxon>
        <taxon>Pseudomonadota</taxon>
        <taxon>Alphaproteobacteria</taxon>
        <taxon>Rhodospirillales</taxon>
        <taxon>Rhodospirillaceae</taxon>
        <taxon>Marinibaculum</taxon>
    </lineage>
</organism>
<dbReference type="HAMAP" id="MF_01875">
    <property type="entry name" value="Prokaryotic_Ku"/>
    <property type="match status" value="1"/>
</dbReference>
<evidence type="ECO:0000256" key="1">
    <source>
        <dbReference type="ARBA" id="ARBA00023125"/>
    </source>
</evidence>
<dbReference type="PANTHER" id="PTHR41251:SF1">
    <property type="entry name" value="NON-HOMOLOGOUS END JOINING PROTEIN KU"/>
    <property type="match status" value="1"/>
</dbReference>
<evidence type="ECO:0000259" key="4">
    <source>
        <dbReference type="SMART" id="SM00559"/>
    </source>
</evidence>
<evidence type="ECO:0000256" key="3">
    <source>
        <dbReference type="SAM" id="MobiDB-lite"/>
    </source>
</evidence>
<evidence type="ECO:0000313" key="5">
    <source>
        <dbReference type="EMBL" id="MFC3228558.1"/>
    </source>
</evidence>
<feature type="compositionally biased region" description="Low complexity" evidence="3">
    <location>
        <begin position="273"/>
        <end position="303"/>
    </location>
</feature>
<dbReference type="NCBIfam" id="TIGR02772">
    <property type="entry name" value="Ku_bact"/>
    <property type="match status" value="1"/>
</dbReference>
<feature type="region of interest" description="Disordered" evidence="3">
    <location>
        <begin position="259"/>
        <end position="317"/>
    </location>
</feature>
<dbReference type="CDD" id="cd00789">
    <property type="entry name" value="KU_like"/>
    <property type="match status" value="1"/>
</dbReference>
<accession>A0ABV7L1T9</accession>